<dbReference type="InterPro" id="IPR036775">
    <property type="entry name" value="DNA_pol_Y-fam_lit_finger_sf"/>
</dbReference>
<dbReference type="GO" id="GO:0007064">
    <property type="term" value="P:mitotic sister chromatid cohesion"/>
    <property type="evidence" value="ECO:0007669"/>
    <property type="project" value="UniProtKB-ARBA"/>
</dbReference>
<dbReference type="Gene3D" id="1.10.150.20">
    <property type="entry name" value="5' to 3' exonuclease, C-terminal subdomain"/>
    <property type="match status" value="1"/>
</dbReference>
<evidence type="ECO:0000256" key="7">
    <source>
        <dbReference type="ARBA" id="ARBA00023204"/>
    </source>
</evidence>
<reference evidence="13 14" key="1">
    <citation type="journal article" date="2018" name="Evol. Lett.">
        <title>Horizontal gene cluster transfer increased hallucinogenic mushroom diversity.</title>
        <authorList>
            <person name="Reynolds H.T."/>
            <person name="Vijayakumar V."/>
            <person name="Gluck-Thaler E."/>
            <person name="Korotkin H.B."/>
            <person name="Matheny P.B."/>
            <person name="Slot J.C."/>
        </authorList>
    </citation>
    <scope>NUCLEOTIDE SEQUENCE [LARGE SCALE GENOMIC DNA]</scope>
    <source>
        <strain evidence="13 14">SRW20</strain>
    </source>
</reference>
<evidence type="ECO:0000259" key="12">
    <source>
        <dbReference type="PROSITE" id="PS51907"/>
    </source>
</evidence>
<feature type="compositionally biased region" description="Polar residues" evidence="10">
    <location>
        <begin position="621"/>
        <end position="639"/>
    </location>
</feature>
<dbReference type="GO" id="GO:0035861">
    <property type="term" value="C:site of double-strand break"/>
    <property type="evidence" value="ECO:0007669"/>
    <property type="project" value="TreeGrafter"/>
</dbReference>
<dbReference type="Gene3D" id="3.30.70.270">
    <property type="match status" value="1"/>
</dbReference>
<dbReference type="OrthoDB" id="5723at2759"/>
<feature type="compositionally biased region" description="Basic and acidic residues" evidence="10">
    <location>
        <begin position="251"/>
        <end position="263"/>
    </location>
</feature>
<gene>
    <name evidence="13" type="ORF">CVT26_013380</name>
</gene>
<dbReference type="AlphaFoldDB" id="A0A409VUW8"/>
<feature type="domain" description="UmuC" evidence="11">
    <location>
        <begin position="53"/>
        <end position="345"/>
    </location>
</feature>
<evidence type="ECO:0000256" key="9">
    <source>
        <dbReference type="ARBA" id="ARBA00044975"/>
    </source>
</evidence>
<evidence type="ECO:0000313" key="13">
    <source>
        <dbReference type="EMBL" id="PPQ70056.1"/>
    </source>
</evidence>
<organism evidence="13 14">
    <name type="scientific">Gymnopilus dilepis</name>
    <dbReference type="NCBI Taxonomy" id="231916"/>
    <lineage>
        <taxon>Eukaryota</taxon>
        <taxon>Fungi</taxon>
        <taxon>Dikarya</taxon>
        <taxon>Basidiomycota</taxon>
        <taxon>Agaricomycotina</taxon>
        <taxon>Agaricomycetes</taxon>
        <taxon>Agaricomycetidae</taxon>
        <taxon>Agaricales</taxon>
        <taxon>Agaricineae</taxon>
        <taxon>Hymenogastraceae</taxon>
        <taxon>Gymnopilus</taxon>
    </lineage>
</organism>
<dbReference type="FunFam" id="1.10.150.20:FF:000014">
    <property type="entry name" value="Polymerase (DNA directed), eta"/>
    <property type="match status" value="1"/>
</dbReference>
<keyword evidence="5" id="KW-0863">Zinc-finger</keyword>
<dbReference type="Gene3D" id="3.40.1170.60">
    <property type="match status" value="1"/>
</dbReference>
<dbReference type="GO" id="GO:0005657">
    <property type="term" value="C:replication fork"/>
    <property type="evidence" value="ECO:0007669"/>
    <property type="project" value="UniProtKB-ARBA"/>
</dbReference>
<keyword evidence="2" id="KW-0808">Transferase</keyword>
<proteinExistence type="predicted"/>
<evidence type="ECO:0000256" key="6">
    <source>
        <dbReference type="ARBA" id="ARBA00022833"/>
    </source>
</evidence>
<dbReference type="GO" id="GO:0003887">
    <property type="term" value="F:DNA-directed DNA polymerase activity"/>
    <property type="evidence" value="ECO:0007669"/>
    <property type="project" value="TreeGrafter"/>
</dbReference>
<dbReference type="InterPro" id="IPR017961">
    <property type="entry name" value="DNA_pol_Y-fam_little_finger"/>
</dbReference>
<keyword evidence="14" id="KW-1185">Reference proteome</keyword>
<evidence type="ECO:0000259" key="11">
    <source>
        <dbReference type="PROSITE" id="PS50173"/>
    </source>
</evidence>
<accession>A0A409VUW8</accession>
<dbReference type="Pfam" id="PF00817">
    <property type="entry name" value="IMS"/>
    <property type="match status" value="1"/>
</dbReference>
<dbReference type="SUPFAM" id="SSF100879">
    <property type="entry name" value="Lesion bypass DNA polymerase (Y-family), little finger domain"/>
    <property type="match status" value="1"/>
</dbReference>
<dbReference type="GO" id="GO:0042276">
    <property type="term" value="P:error-prone translesion synthesis"/>
    <property type="evidence" value="ECO:0007669"/>
    <property type="project" value="TreeGrafter"/>
</dbReference>
<dbReference type="EMBL" id="NHYE01005554">
    <property type="protein sequence ID" value="PPQ70056.1"/>
    <property type="molecule type" value="Genomic_DNA"/>
</dbReference>
<protein>
    <recommendedName>
        <fullName evidence="9">DNA polymerase eta</fullName>
    </recommendedName>
</protein>
<dbReference type="InterPro" id="IPR052230">
    <property type="entry name" value="DNA_polymerase_eta"/>
</dbReference>
<comment type="caution">
    <text evidence="13">The sequence shown here is derived from an EMBL/GenBank/DDBJ whole genome shotgun (WGS) entry which is preliminary data.</text>
</comment>
<dbReference type="Gene3D" id="3.30.1490.100">
    <property type="entry name" value="DNA polymerase, Y-family, little finger domain"/>
    <property type="match status" value="1"/>
</dbReference>
<keyword evidence="7" id="KW-0234">DNA repair</keyword>
<feature type="region of interest" description="Disordered" evidence="10">
    <location>
        <begin position="615"/>
        <end position="660"/>
    </location>
</feature>
<dbReference type="Proteomes" id="UP000284706">
    <property type="component" value="Unassembled WGS sequence"/>
</dbReference>
<evidence type="ECO:0000256" key="5">
    <source>
        <dbReference type="ARBA" id="ARBA00022771"/>
    </source>
</evidence>
<dbReference type="FunCoup" id="A0A409VUW8">
    <property type="interactions" value="210"/>
</dbReference>
<sequence length="660" mass="72771">MTANSPSKLVWKGKGRATEPEHVPSDFEDLNPVITYRHMLSNNLGVRDPLRVIALCDSDAFYAACEMNRLGVDKDEPLVVLQWDSLIAVNYPARKYGISRMDKKKDALKRCPHLKVVHVATYKEGEKEPGYWDDVDTNTHKVSLDYYRRESMKIAALFKEELPGCEIEKASIDEAFFDFTKPVRDLMLKRFPYLAKIPPNAPQGADTPLPPPPAISWDGLGIVIPCNPPPPEDKLPEAQTTDNKTPPLPAEQEKAESSHKENQPEDVPATWHDVALSIAAELMQKAREAVKLKLGYTTSAGIARNKFLAKLTASYKKFDSQSILRNAAIPNYLKPKEFQKIRFLGGKLGGALAKEFDVSTVGDLLTISLEEMQSKFGENSASFARGIDRSEVKDKGSALAKSMLASKNLPKPITKASEGKHWIRVLAAELALRLKDAREISPNLWPKTIVLHARKGYEAGRSKQAPFPFTKDVTVDTIAAAGDKLWKELVGNSSILKVSSVQLAFTGIDVAEAGQRSIEGFLKPISSSSSKESGEARVIIDIEQATQAESAINTAGSSDSRNLGNDEPQVNSISYACPRCGKTFELPTVHQSGEGDDQDIHDQLARAKLEHDDYHFAQDLAKQSSLPAPKSSSNNPTLRTTKKRKAESPATKGIEKFFRK</sequence>
<dbReference type="PROSITE" id="PS50173">
    <property type="entry name" value="UMUC"/>
    <property type="match status" value="1"/>
</dbReference>
<comment type="subcellular location">
    <subcellularLocation>
        <location evidence="1">Nucleus</location>
    </subcellularLocation>
</comment>
<dbReference type="GO" id="GO:0009314">
    <property type="term" value="P:response to radiation"/>
    <property type="evidence" value="ECO:0007669"/>
    <property type="project" value="TreeGrafter"/>
</dbReference>
<dbReference type="InterPro" id="IPR041298">
    <property type="entry name" value="UBZ3"/>
</dbReference>
<dbReference type="PANTHER" id="PTHR45873:SF1">
    <property type="entry name" value="DNA POLYMERASE ETA"/>
    <property type="match status" value="1"/>
</dbReference>
<dbReference type="InterPro" id="IPR001126">
    <property type="entry name" value="UmuC"/>
</dbReference>
<feature type="region of interest" description="Disordered" evidence="10">
    <location>
        <begin position="222"/>
        <end position="267"/>
    </location>
</feature>
<dbReference type="InterPro" id="IPR043502">
    <property type="entry name" value="DNA/RNA_pol_sf"/>
</dbReference>
<name>A0A409VUW8_9AGAR</name>
<dbReference type="STRING" id="231916.A0A409VUW8"/>
<dbReference type="PROSITE" id="PS51907">
    <property type="entry name" value="ZF_UBZ3"/>
    <property type="match status" value="1"/>
</dbReference>
<keyword evidence="4" id="KW-0227">DNA damage</keyword>
<keyword evidence="8" id="KW-0539">Nucleus</keyword>
<evidence type="ECO:0000256" key="1">
    <source>
        <dbReference type="ARBA" id="ARBA00004123"/>
    </source>
</evidence>
<dbReference type="GO" id="GO:0070987">
    <property type="term" value="P:error-free translesion synthesis"/>
    <property type="evidence" value="ECO:0007669"/>
    <property type="project" value="UniProtKB-ARBA"/>
</dbReference>
<dbReference type="GO" id="GO:0006281">
    <property type="term" value="P:DNA repair"/>
    <property type="evidence" value="ECO:0007669"/>
    <property type="project" value="UniProtKB-KW"/>
</dbReference>
<dbReference type="Pfam" id="PF11799">
    <property type="entry name" value="IMS_C"/>
    <property type="match status" value="1"/>
</dbReference>
<dbReference type="GO" id="GO:0005634">
    <property type="term" value="C:nucleus"/>
    <property type="evidence" value="ECO:0007669"/>
    <property type="project" value="UniProtKB-SubCell"/>
</dbReference>
<dbReference type="FunFam" id="3.40.1170.60:FF:000008">
    <property type="entry name" value="DNA polymerase eta subunit"/>
    <property type="match status" value="1"/>
</dbReference>
<evidence type="ECO:0000313" key="14">
    <source>
        <dbReference type="Proteomes" id="UP000284706"/>
    </source>
</evidence>
<evidence type="ECO:0000256" key="2">
    <source>
        <dbReference type="ARBA" id="ARBA00022679"/>
    </source>
</evidence>
<dbReference type="GO" id="GO:0008270">
    <property type="term" value="F:zinc ion binding"/>
    <property type="evidence" value="ECO:0007669"/>
    <property type="project" value="UniProtKB-KW"/>
</dbReference>
<dbReference type="InterPro" id="IPR043128">
    <property type="entry name" value="Rev_trsase/Diguanyl_cyclase"/>
</dbReference>
<dbReference type="SUPFAM" id="SSF56672">
    <property type="entry name" value="DNA/RNA polymerases"/>
    <property type="match status" value="1"/>
</dbReference>
<evidence type="ECO:0000256" key="4">
    <source>
        <dbReference type="ARBA" id="ARBA00022763"/>
    </source>
</evidence>
<evidence type="ECO:0000256" key="8">
    <source>
        <dbReference type="ARBA" id="ARBA00023242"/>
    </source>
</evidence>
<keyword evidence="6" id="KW-0862">Zinc</keyword>
<dbReference type="Pfam" id="PF21704">
    <property type="entry name" value="POLH-Rev1_HhH"/>
    <property type="match status" value="1"/>
</dbReference>
<keyword evidence="3" id="KW-0479">Metal-binding</keyword>
<dbReference type="GO" id="GO:0003684">
    <property type="term" value="F:damaged DNA binding"/>
    <property type="evidence" value="ECO:0007669"/>
    <property type="project" value="InterPro"/>
</dbReference>
<feature type="domain" description="UBZ3-type" evidence="12">
    <location>
        <begin position="570"/>
        <end position="623"/>
    </location>
</feature>
<feature type="region of interest" description="Disordered" evidence="10">
    <location>
        <begin position="1"/>
        <end position="24"/>
    </location>
</feature>
<dbReference type="PIRSF" id="PIRSF036603">
    <property type="entry name" value="DPol_eta"/>
    <property type="match status" value="1"/>
</dbReference>
<dbReference type="InParanoid" id="A0A409VUW8"/>
<evidence type="ECO:0000256" key="10">
    <source>
        <dbReference type="SAM" id="MobiDB-lite"/>
    </source>
</evidence>
<evidence type="ECO:0000256" key="3">
    <source>
        <dbReference type="ARBA" id="ARBA00022723"/>
    </source>
</evidence>
<dbReference type="PANTHER" id="PTHR45873">
    <property type="entry name" value="DNA POLYMERASE ETA"/>
    <property type="match status" value="1"/>
</dbReference>